<dbReference type="InterPro" id="IPR001806">
    <property type="entry name" value="Small_GTPase"/>
</dbReference>
<evidence type="ECO:0000313" key="1">
    <source>
        <dbReference type="EMBL" id="CAH8388151.1"/>
    </source>
</evidence>
<evidence type="ECO:0000313" key="2">
    <source>
        <dbReference type="Proteomes" id="UP001642260"/>
    </source>
</evidence>
<comment type="caution">
    <text evidence="1">The sequence shown here is derived from an EMBL/GenBank/DDBJ whole genome shotgun (WGS) entry which is preliminary data.</text>
</comment>
<dbReference type="Pfam" id="PF00071">
    <property type="entry name" value="Ras"/>
    <property type="match status" value="1"/>
</dbReference>
<dbReference type="InterPro" id="IPR027417">
    <property type="entry name" value="P-loop_NTPase"/>
</dbReference>
<protein>
    <submittedName>
        <fullName evidence="1">Uncharacterized protein</fullName>
    </submittedName>
</protein>
<gene>
    <name evidence="1" type="ORF">ERUC_LOCUS40634</name>
</gene>
<dbReference type="Gene3D" id="3.40.50.300">
    <property type="entry name" value="P-loop containing nucleotide triphosphate hydrolases"/>
    <property type="match status" value="1"/>
</dbReference>
<dbReference type="EMBL" id="CAKOAT010786264">
    <property type="protein sequence ID" value="CAH8388151.1"/>
    <property type="molecule type" value="Genomic_DNA"/>
</dbReference>
<sequence>MLLFNHAAYEKNHVDFFPYNYQINLKIRANELDYKRVKLKIWDTTRQERFWTITTGFS</sequence>
<proteinExistence type="predicted"/>
<keyword evidence="2" id="KW-1185">Reference proteome</keyword>
<reference evidence="1 2" key="1">
    <citation type="submission" date="2022-03" db="EMBL/GenBank/DDBJ databases">
        <authorList>
            <person name="Macdonald S."/>
            <person name="Ahmed S."/>
            <person name="Newling K."/>
        </authorList>
    </citation>
    <scope>NUCLEOTIDE SEQUENCE [LARGE SCALE GENOMIC DNA]</scope>
</reference>
<name>A0ABC8LW95_ERUVS</name>
<organism evidence="1 2">
    <name type="scientific">Eruca vesicaria subsp. sativa</name>
    <name type="common">Garden rocket</name>
    <name type="synonym">Eruca sativa</name>
    <dbReference type="NCBI Taxonomy" id="29727"/>
    <lineage>
        <taxon>Eukaryota</taxon>
        <taxon>Viridiplantae</taxon>
        <taxon>Streptophyta</taxon>
        <taxon>Embryophyta</taxon>
        <taxon>Tracheophyta</taxon>
        <taxon>Spermatophyta</taxon>
        <taxon>Magnoliopsida</taxon>
        <taxon>eudicotyledons</taxon>
        <taxon>Gunneridae</taxon>
        <taxon>Pentapetalae</taxon>
        <taxon>rosids</taxon>
        <taxon>malvids</taxon>
        <taxon>Brassicales</taxon>
        <taxon>Brassicaceae</taxon>
        <taxon>Brassiceae</taxon>
        <taxon>Eruca</taxon>
    </lineage>
</organism>
<accession>A0ABC8LW95</accession>
<dbReference type="Proteomes" id="UP001642260">
    <property type="component" value="Unassembled WGS sequence"/>
</dbReference>
<dbReference type="AlphaFoldDB" id="A0ABC8LW95"/>